<accession>A0A0L0F479</accession>
<feature type="compositionally biased region" description="Basic and acidic residues" evidence="1">
    <location>
        <begin position="146"/>
        <end position="164"/>
    </location>
</feature>
<evidence type="ECO:0000313" key="3">
    <source>
        <dbReference type="Proteomes" id="UP000054560"/>
    </source>
</evidence>
<feature type="compositionally biased region" description="Basic and acidic residues" evidence="1">
    <location>
        <begin position="115"/>
        <end position="137"/>
    </location>
</feature>
<protein>
    <submittedName>
        <fullName evidence="2">Uncharacterized protein</fullName>
    </submittedName>
</protein>
<dbReference type="RefSeq" id="XP_014145323.1">
    <property type="nucleotide sequence ID" value="XM_014289848.1"/>
</dbReference>
<name>A0A0L0F479_9EUKA</name>
<proteinExistence type="predicted"/>
<dbReference type="GeneID" id="25916541"/>
<feature type="region of interest" description="Disordered" evidence="1">
    <location>
        <begin position="1"/>
        <end position="30"/>
    </location>
</feature>
<sequence length="244" mass="27096">MLDGIDDTPSNKRHSLPFTDRNSTVHTDSDTEMAEAYAQYINGSLNSYSFTHNTHPSNTWDGPTTGDDGSTTPMLSKNIKSGRKPNKPNNKPAKRTGNKASIYFSNITRRRRRHDDHANGTDTNKDTGDDTDTHDTGDDTNNDTIHNTDEDRANTSANDRKYEQDTDTDTDTDTKQRMHDICPTLVRRPATHSPRTRATSFFCVRTPIQERSLDSDTDSPLGSHTSARSCCQTTVARAVSEGGK</sequence>
<keyword evidence="3" id="KW-1185">Reference proteome</keyword>
<dbReference type="AlphaFoldDB" id="A0A0L0F479"/>
<organism evidence="2 3">
    <name type="scientific">Sphaeroforma arctica JP610</name>
    <dbReference type="NCBI Taxonomy" id="667725"/>
    <lineage>
        <taxon>Eukaryota</taxon>
        <taxon>Ichthyosporea</taxon>
        <taxon>Ichthyophonida</taxon>
        <taxon>Sphaeroforma</taxon>
    </lineage>
</organism>
<gene>
    <name evidence="2" type="ORF">SARC_16037</name>
</gene>
<dbReference type="Proteomes" id="UP000054560">
    <property type="component" value="Unassembled WGS sequence"/>
</dbReference>
<feature type="region of interest" description="Disordered" evidence="1">
    <location>
        <begin position="56"/>
        <end position="180"/>
    </location>
</feature>
<feature type="compositionally biased region" description="Low complexity" evidence="1">
    <location>
        <begin position="59"/>
        <end position="72"/>
    </location>
</feature>
<evidence type="ECO:0000313" key="2">
    <source>
        <dbReference type="EMBL" id="KNC71421.1"/>
    </source>
</evidence>
<dbReference type="EMBL" id="KQ248844">
    <property type="protein sequence ID" value="KNC71421.1"/>
    <property type="molecule type" value="Genomic_DNA"/>
</dbReference>
<evidence type="ECO:0000256" key="1">
    <source>
        <dbReference type="SAM" id="MobiDB-lite"/>
    </source>
</evidence>
<reference evidence="2 3" key="1">
    <citation type="submission" date="2011-02" db="EMBL/GenBank/DDBJ databases">
        <title>The Genome Sequence of Sphaeroforma arctica JP610.</title>
        <authorList>
            <consortium name="The Broad Institute Genome Sequencing Platform"/>
            <person name="Russ C."/>
            <person name="Cuomo C."/>
            <person name="Young S.K."/>
            <person name="Zeng Q."/>
            <person name="Gargeya S."/>
            <person name="Alvarado L."/>
            <person name="Berlin A."/>
            <person name="Chapman S.B."/>
            <person name="Chen Z."/>
            <person name="Freedman E."/>
            <person name="Gellesch M."/>
            <person name="Goldberg J."/>
            <person name="Griggs A."/>
            <person name="Gujja S."/>
            <person name="Heilman E."/>
            <person name="Heiman D."/>
            <person name="Howarth C."/>
            <person name="Mehta T."/>
            <person name="Neiman D."/>
            <person name="Pearson M."/>
            <person name="Roberts A."/>
            <person name="Saif S."/>
            <person name="Shea T."/>
            <person name="Shenoy N."/>
            <person name="Sisk P."/>
            <person name="Stolte C."/>
            <person name="Sykes S."/>
            <person name="White J."/>
            <person name="Yandava C."/>
            <person name="Burger G."/>
            <person name="Gray M.W."/>
            <person name="Holland P.W.H."/>
            <person name="King N."/>
            <person name="Lang F.B.F."/>
            <person name="Roger A.J."/>
            <person name="Ruiz-Trillo I."/>
            <person name="Haas B."/>
            <person name="Nusbaum C."/>
            <person name="Birren B."/>
        </authorList>
    </citation>
    <scope>NUCLEOTIDE SEQUENCE [LARGE SCALE GENOMIC DNA]</scope>
    <source>
        <strain evidence="2 3">JP610</strain>
    </source>
</reference>
<feature type="compositionally biased region" description="Basic residues" evidence="1">
    <location>
        <begin position="80"/>
        <end position="97"/>
    </location>
</feature>